<dbReference type="SUPFAM" id="SSF81321">
    <property type="entry name" value="Family A G protein-coupled receptor-like"/>
    <property type="match status" value="1"/>
</dbReference>
<evidence type="ECO:0000256" key="5">
    <source>
        <dbReference type="ARBA" id="ARBA00023136"/>
    </source>
</evidence>
<sequence>MLTEDHKLQRVEISQRPLQRCQQDNGDEDTTHIGVGPGKDFQANNNLFDNLITALCYGGGLLWSIFPLLGWNEYALEGAGISSSVVWESTDPAFTSYIYAIFFFCLVLPLSVMLYSYYGVLATLRSLNENSVWDMNSRVAKKNLAIERKMFKTAVLIIVQSSSSFGIIAEKTILVGHSSNPIRKYLRVSGEAYSSEGILELSLTGRVPRLEFSLDILKQQHR</sequence>
<keyword evidence="6" id="KW-0675">Receptor</keyword>
<evidence type="ECO:0000256" key="3">
    <source>
        <dbReference type="ARBA" id="ARBA00022989"/>
    </source>
</evidence>
<evidence type="ECO:0000313" key="9">
    <source>
        <dbReference type="EMBL" id="GFO42776.1"/>
    </source>
</evidence>
<protein>
    <submittedName>
        <fullName evidence="9">Melanopsin</fullName>
    </submittedName>
</protein>
<dbReference type="InterPro" id="IPR050125">
    <property type="entry name" value="GPCR_opsins"/>
</dbReference>
<keyword evidence="2 8" id="KW-0812">Transmembrane</keyword>
<accession>A0AAV4DF46</accession>
<evidence type="ECO:0000256" key="4">
    <source>
        <dbReference type="ARBA" id="ARBA00023040"/>
    </source>
</evidence>
<evidence type="ECO:0000313" key="10">
    <source>
        <dbReference type="Proteomes" id="UP000735302"/>
    </source>
</evidence>
<gene>
    <name evidence="9" type="ORF">PoB_006928100</name>
</gene>
<dbReference type="GO" id="GO:0016020">
    <property type="term" value="C:membrane"/>
    <property type="evidence" value="ECO:0007669"/>
    <property type="project" value="UniProtKB-SubCell"/>
</dbReference>
<evidence type="ECO:0000256" key="6">
    <source>
        <dbReference type="ARBA" id="ARBA00023170"/>
    </source>
</evidence>
<evidence type="ECO:0000256" key="1">
    <source>
        <dbReference type="ARBA" id="ARBA00004141"/>
    </source>
</evidence>
<name>A0AAV4DF46_9GAST</name>
<evidence type="ECO:0000256" key="7">
    <source>
        <dbReference type="ARBA" id="ARBA00023224"/>
    </source>
</evidence>
<keyword evidence="4" id="KW-0297">G-protein coupled receptor</keyword>
<dbReference type="PANTHER" id="PTHR24240">
    <property type="entry name" value="OPSIN"/>
    <property type="match status" value="1"/>
</dbReference>
<dbReference type="InterPro" id="IPR000276">
    <property type="entry name" value="GPCR_Rhodpsn"/>
</dbReference>
<reference evidence="9 10" key="1">
    <citation type="journal article" date="2021" name="Elife">
        <title>Chloroplast acquisition without the gene transfer in kleptoplastic sea slugs, Plakobranchus ocellatus.</title>
        <authorList>
            <person name="Maeda T."/>
            <person name="Takahashi S."/>
            <person name="Yoshida T."/>
            <person name="Shimamura S."/>
            <person name="Takaki Y."/>
            <person name="Nagai Y."/>
            <person name="Toyoda A."/>
            <person name="Suzuki Y."/>
            <person name="Arimoto A."/>
            <person name="Ishii H."/>
            <person name="Satoh N."/>
            <person name="Nishiyama T."/>
            <person name="Hasebe M."/>
            <person name="Maruyama T."/>
            <person name="Minagawa J."/>
            <person name="Obokata J."/>
            <person name="Shigenobu S."/>
        </authorList>
    </citation>
    <scope>NUCLEOTIDE SEQUENCE [LARGE SCALE GENOMIC DNA]</scope>
</reference>
<evidence type="ECO:0000256" key="8">
    <source>
        <dbReference type="SAM" id="Phobius"/>
    </source>
</evidence>
<keyword evidence="10" id="KW-1185">Reference proteome</keyword>
<feature type="transmembrane region" description="Helical" evidence="8">
    <location>
        <begin position="47"/>
        <end position="66"/>
    </location>
</feature>
<comment type="subcellular location">
    <subcellularLocation>
        <location evidence="1">Membrane</location>
        <topology evidence="1">Multi-pass membrane protein</topology>
    </subcellularLocation>
</comment>
<comment type="caution">
    <text evidence="9">The sequence shown here is derived from an EMBL/GenBank/DDBJ whole genome shotgun (WGS) entry which is preliminary data.</text>
</comment>
<keyword evidence="5 8" id="KW-0472">Membrane</keyword>
<proteinExistence type="predicted"/>
<dbReference type="GO" id="GO:0004930">
    <property type="term" value="F:G protein-coupled receptor activity"/>
    <property type="evidence" value="ECO:0007669"/>
    <property type="project" value="UniProtKB-KW"/>
</dbReference>
<keyword evidence="3 8" id="KW-1133">Transmembrane helix</keyword>
<dbReference type="Gene3D" id="1.20.1070.10">
    <property type="entry name" value="Rhodopsin 7-helix transmembrane proteins"/>
    <property type="match status" value="1"/>
</dbReference>
<dbReference type="Proteomes" id="UP000735302">
    <property type="component" value="Unassembled WGS sequence"/>
</dbReference>
<keyword evidence="7" id="KW-0807">Transducer</keyword>
<dbReference type="Pfam" id="PF00001">
    <property type="entry name" value="7tm_1"/>
    <property type="match status" value="1"/>
</dbReference>
<dbReference type="EMBL" id="BLXT01007821">
    <property type="protein sequence ID" value="GFO42776.1"/>
    <property type="molecule type" value="Genomic_DNA"/>
</dbReference>
<feature type="transmembrane region" description="Helical" evidence="8">
    <location>
        <begin position="97"/>
        <end position="118"/>
    </location>
</feature>
<dbReference type="AlphaFoldDB" id="A0AAV4DF46"/>
<evidence type="ECO:0000256" key="2">
    <source>
        <dbReference type="ARBA" id="ARBA00022692"/>
    </source>
</evidence>
<organism evidence="9 10">
    <name type="scientific">Plakobranchus ocellatus</name>
    <dbReference type="NCBI Taxonomy" id="259542"/>
    <lineage>
        <taxon>Eukaryota</taxon>
        <taxon>Metazoa</taxon>
        <taxon>Spiralia</taxon>
        <taxon>Lophotrochozoa</taxon>
        <taxon>Mollusca</taxon>
        <taxon>Gastropoda</taxon>
        <taxon>Heterobranchia</taxon>
        <taxon>Euthyneura</taxon>
        <taxon>Panpulmonata</taxon>
        <taxon>Sacoglossa</taxon>
        <taxon>Placobranchoidea</taxon>
        <taxon>Plakobranchidae</taxon>
        <taxon>Plakobranchus</taxon>
    </lineage>
</organism>